<sequence length="126" mass="14515">MVGEYGYLSKQPEIEWMDPMQKWVRFLEDEDMKLAGLAAIKKCIVRTRVWLSGLQSLLKECPESSEKQDLIEIIKDDTFKKEIQSPVISSKLSINPNRPTTTIGRFSNYEADTTHSGQYPRGIFNE</sequence>
<name>A0A367IIN2_RHIST</name>
<accession>A0A367IIN2</accession>
<protein>
    <submittedName>
        <fullName evidence="1">Uncharacterized protein</fullName>
    </submittedName>
</protein>
<keyword evidence="2" id="KW-1185">Reference proteome</keyword>
<comment type="caution">
    <text evidence="1">The sequence shown here is derived from an EMBL/GenBank/DDBJ whole genome shotgun (WGS) entry which is preliminary data.</text>
</comment>
<dbReference type="STRING" id="4846.A0A367IIN2"/>
<organism evidence="1 2">
    <name type="scientific">Rhizopus stolonifer</name>
    <name type="common">Rhizopus nigricans</name>
    <dbReference type="NCBI Taxonomy" id="4846"/>
    <lineage>
        <taxon>Eukaryota</taxon>
        <taxon>Fungi</taxon>
        <taxon>Fungi incertae sedis</taxon>
        <taxon>Mucoromycota</taxon>
        <taxon>Mucoromycotina</taxon>
        <taxon>Mucoromycetes</taxon>
        <taxon>Mucorales</taxon>
        <taxon>Mucorineae</taxon>
        <taxon>Rhizopodaceae</taxon>
        <taxon>Rhizopus</taxon>
    </lineage>
</organism>
<dbReference type="Proteomes" id="UP000253551">
    <property type="component" value="Unassembled WGS sequence"/>
</dbReference>
<dbReference type="OrthoDB" id="29308at2759"/>
<proteinExistence type="predicted"/>
<dbReference type="EMBL" id="PJQM01007992">
    <property type="protein sequence ID" value="RCH77529.1"/>
    <property type="molecule type" value="Genomic_DNA"/>
</dbReference>
<reference evidence="1 2" key="1">
    <citation type="journal article" date="2018" name="G3 (Bethesda)">
        <title>Phylogenetic and Phylogenomic Definition of Rhizopus Species.</title>
        <authorList>
            <person name="Gryganskyi A.P."/>
            <person name="Golan J."/>
            <person name="Dolatabadi S."/>
            <person name="Mondo S."/>
            <person name="Robb S."/>
            <person name="Idnurm A."/>
            <person name="Muszewska A."/>
            <person name="Steczkiewicz K."/>
            <person name="Masonjones S."/>
            <person name="Liao H.L."/>
            <person name="Gajdeczka M.T."/>
            <person name="Anike F."/>
            <person name="Vuek A."/>
            <person name="Anishchenko I.M."/>
            <person name="Voigt K."/>
            <person name="de Hoog G.S."/>
            <person name="Smith M.E."/>
            <person name="Heitman J."/>
            <person name="Vilgalys R."/>
            <person name="Stajich J.E."/>
        </authorList>
    </citation>
    <scope>NUCLEOTIDE SEQUENCE [LARGE SCALE GENOMIC DNA]</scope>
    <source>
        <strain evidence="1 2">LSU 92-RS-03</strain>
    </source>
</reference>
<evidence type="ECO:0000313" key="1">
    <source>
        <dbReference type="EMBL" id="RCH77529.1"/>
    </source>
</evidence>
<dbReference type="AlphaFoldDB" id="A0A367IIN2"/>
<gene>
    <name evidence="1" type="ORF">CU098_004383</name>
</gene>
<evidence type="ECO:0000313" key="2">
    <source>
        <dbReference type="Proteomes" id="UP000253551"/>
    </source>
</evidence>